<feature type="domain" description="Clr5" evidence="2">
    <location>
        <begin position="48"/>
        <end position="100"/>
    </location>
</feature>
<proteinExistence type="predicted"/>
<evidence type="ECO:0000256" key="1">
    <source>
        <dbReference type="SAM" id="MobiDB-lite"/>
    </source>
</evidence>
<reference evidence="3 4" key="1">
    <citation type="submission" date="2023-06" db="EMBL/GenBank/DDBJ databases">
        <title>Black Yeasts Isolated from many extreme environments.</title>
        <authorList>
            <person name="Coleine C."/>
            <person name="Stajich J.E."/>
            <person name="Selbmann L."/>
        </authorList>
    </citation>
    <scope>NUCLEOTIDE SEQUENCE [LARGE SCALE GENOMIC DNA]</scope>
    <source>
        <strain evidence="3 4">CCFEE 5887</strain>
    </source>
</reference>
<comment type="caution">
    <text evidence="3">The sequence shown here is derived from an EMBL/GenBank/DDBJ whole genome shotgun (WGS) entry which is preliminary data.</text>
</comment>
<evidence type="ECO:0000313" key="3">
    <source>
        <dbReference type="EMBL" id="KAK5529781.1"/>
    </source>
</evidence>
<organism evidence="3 4">
    <name type="scientific">Vermiconidia calcicola</name>
    <dbReference type="NCBI Taxonomy" id="1690605"/>
    <lineage>
        <taxon>Eukaryota</taxon>
        <taxon>Fungi</taxon>
        <taxon>Dikarya</taxon>
        <taxon>Ascomycota</taxon>
        <taxon>Pezizomycotina</taxon>
        <taxon>Dothideomycetes</taxon>
        <taxon>Dothideomycetidae</taxon>
        <taxon>Mycosphaerellales</taxon>
        <taxon>Extremaceae</taxon>
        <taxon>Vermiconidia</taxon>
    </lineage>
</organism>
<feature type="region of interest" description="Disordered" evidence="1">
    <location>
        <begin position="228"/>
        <end position="253"/>
    </location>
</feature>
<sequence>MSAHTVYGMSFVTASPSLHRHQPLLPRPSTGVNVPLVQKSAAVIPGTAEDWNVHRDLITRLYRDEELPLREVQKIMETKYKFKATKRMYNTRLKQWNICKNYRAEEKELLAAQIAEAHLENRSLDTITFKDKPVKFHRVLRHSRATARKRGGAEIDGASRNKRRRRVLEPVEESSSPDSSGSGGSLSEMVRVPGPRPHTTNKTSESGSSSSRMVLVTPVSGYSSSTILTPSTGLSSDNEAVQTTTTYPPCRDHRVLSPSPPLFPAKGNAMNVELILDQTRMYYSAHLDTIRLQTSEIHDATVTTDLSSMFWSNVKSAIYFLKMESPSLAWPLLNEACKFAGNMLTTAPVLFLNSVFTVLSPVNTRVCPRFRSVILQYLSQMAAIRLTPRHPLSIVLREISQEDDLGQTSETALTLTLDLLVASLGRDHSGTFVVHRSLISLLRRDKRLVEARKHGEELVQLTEQALVSQAQAQAQAGLGLGLRLGLGLEFAVPIPIQLKKPTSISMTELCLAMTELVHIYIDMKEYSMAQGVCSSVIQNFSIVQGVNFPDSRAAYAMEDMAELCGHLDDLQGATYWLRRAFEASCLLRGEEDAATKHIMDKLLLMDPELAVDIVDMDMELLNRDAPCLPCTGFSQQPVTASHKASASSTGNLTSWRALPMMPRSMEYWISPIGVTME</sequence>
<dbReference type="PANTHER" id="PTHR38788">
    <property type="entry name" value="CLR5 DOMAIN-CONTAINING PROTEIN"/>
    <property type="match status" value="1"/>
</dbReference>
<feature type="compositionally biased region" description="Basic residues" evidence="1">
    <location>
        <begin position="141"/>
        <end position="150"/>
    </location>
</feature>
<gene>
    <name evidence="3" type="ORF">LTR25_009560</name>
</gene>
<dbReference type="InterPro" id="IPR025676">
    <property type="entry name" value="Clr5_dom"/>
</dbReference>
<dbReference type="Proteomes" id="UP001345827">
    <property type="component" value="Unassembled WGS sequence"/>
</dbReference>
<dbReference type="AlphaFoldDB" id="A0AAV9PUG1"/>
<protein>
    <recommendedName>
        <fullName evidence="2">Clr5 domain-containing protein</fullName>
    </recommendedName>
</protein>
<evidence type="ECO:0000313" key="4">
    <source>
        <dbReference type="Proteomes" id="UP001345827"/>
    </source>
</evidence>
<dbReference type="Pfam" id="PF14420">
    <property type="entry name" value="Clr5"/>
    <property type="match status" value="1"/>
</dbReference>
<keyword evidence="4" id="KW-1185">Reference proteome</keyword>
<name>A0AAV9PUG1_9PEZI</name>
<dbReference type="PANTHER" id="PTHR38788:SF3">
    <property type="entry name" value="CLR5 DOMAIN-CONTAINING PROTEIN"/>
    <property type="match status" value="1"/>
</dbReference>
<feature type="compositionally biased region" description="Polar residues" evidence="1">
    <location>
        <begin position="228"/>
        <end position="247"/>
    </location>
</feature>
<feature type="region of interest" description="Disordered" evidence="1">
    <location>
        <begin position="141"/>
        <end position="213"/>
    </location>
</feature>
<dbReference type="EMBL" id="JAXLQG010000021">
    <property type="protein sequence ID" value="KAK5529781.1"/>
    <property type="molecule type" value="Genomic_DNA"/>
</dbReference>
<feature type="compositionally biased region" description="Low complexity" evidence="1">
    <location>
        <begin position="173"/>
        <end position="188"/>
    </location>
</feature>
<accession>A0AAV9PUG1</accession>
<evidence type="ECO:0000259" key="2">
    <source>
        <dbReference type="Pfam" id="PF14420"/>
    </source>
</evidence>